<dbReference type="AlphaFoldDB" id="A0A401QM40"/>
<gene>
    <name evidence="2" type="ORF">scyTo_0027180</name>
</gene>
<keyword evidence="3" id="KW-1185">Reference proteome</keyword>
<evidence type="ECO:0000313" key="2">
    <source>
        <dbReference type="EMBL" id="GCB86446.1"/>
    </source>
</evidence>
<dbReference type="InterPro" id="IPR045027">
    <property type="entry name" value="Homer"/>
</dbReference>
<dbReference type="OrthoDB" id="9983798at2759"/>
<comment type="caution">
    <text evidence="2">The sequence shown here is derived from an EMBL/GenBank/DDBJ whole genome shotgun (WGS) entry which is preliminary data.</text>
</comment>
<dbReference type="Proteomes" id="UP000288216">
    <property type="component" value="Unassembled WGS sequence"/>
</dbReference>
<feature type="coiled-coil region" evidence="1">
    <location>
        <begin position="20"/>
        <end position="68"/>
    </location>
</feature>
<keyword evidence="1" id="KW-0175">Coiled coil</keyword>
<dbReference type="GO" id="GO:0035256">
    <property type="term" value="F:G protein-coupled glutamate receptor binding"/>
    <property type="evidence" value="ECO:0007669"/>
    <property type="project" value="InterPro"/>
</dbReference>
<evidence type="ECO:0000256" key="1">
    <source>
        <dbReference type="SAM" id="Coils"/>
    </source>
</evidence>
<protein>
    <submittedName>
        <fullName evidence="2">Uncharacterized protein</fullName>
    </submittedName>
</protein>
<feature type="non-terminal residue" evidence="2">
    <location>
        <position position="68"/>
    </location>
</feature>
<dbReference type="EMBL" id="BFAA01297715">
    <property type="protein sequence ID" value="GCB86446.1"/>
    <property type="molecule type" value="Genomic_DNA"/>
</dbReference>
<sequence>MWVCRYEAVTYVSQYRPTAAKKWEQELQTLGENNARLSIALQESTNNVEHWKKQLLDCKEEGDRLQEK</sequence>
<evidence type="ECO:0000313" key="3">
    <source>
        <dbReference type="Proteomes" id="UP000288216"/>
    </source>
</evidence>
<reference evidence="2 3" key="1">
    <citation type="journal article" date="2018" name="Nat. Ecol. Evol.">
        <title>Shark genomes provide insights into elasmobranch evolution and the origin of vertebrates.</title>
        <authorList>
            <person name="Hara Y"/>
            <person name="Yamaguchi K"/>
            <person name="Onimaru K"/>
            <person name="Kadota M"/>
            <person name="Koyanagi M"/>
            <person name="Keeley SD"/>
            <person name="Tatsumi K"/>
            <person name="Tanaka K"/>
            <person name="Motone F"/>
            <person name="Kageyama Y"/>
            <person name="Nozu R"/>
            <person name="Adachi N"/>
            <person name="Nishimura O"/>
            <person name="Nakagawa R"/>
            <person name="Tanegashima C"/>
            <person name="Kiyatake I"/>
            <person name="Matsumoto R"/>
            <person name="Murakumo K"/>
            <person name="Nishida K"/>
            <person name="Terakita A"/>
            <person name="Kuratani S"/>
            <person name="Sato K"/>
            <person name="Hyodo S Kuraku.S."/>
        </authorList>
    </citation>
    <scope>NUCLEOTIDE SEQUENCE [LARGE SCALE GENOMIC DNA]</scope>
</reference>
<accession>A0A401QM40</accession>
<proteinExistence type="predicted"/>
<dbReference type="STRING" id="75743.A0A401QM40"/>
<name>A0A401QM40_SCYTO</name>
<organism evidence="2 3">
    <name type="scientific">Scyliorhinus torazame</name>
    <name type="common">Cloudy catshark</name>
    <name type="synonym">Catulus torazame</name>
    <dbReference type="NCBI Taxonomy" id="75743"/>
    <lineage>
        <taxon>Eukaryota</taxon>
        <taxon>Metazoa</taxon>
        <taxon>Chordata</taxon>
        <taxon>Craniata</taxon>
        <taxon>Vertebrata</taxon>
        <taxon>Chondrichthyes</taxon>
        <taxon>Elasmobranchii</taxon>
        <taxon>Galeomorphii</taxon>
        <taxon>Galeoidea</taxon>
        <taxon>Carcharhiniformes</taxon>
        <taxon>Scyliorhinidae</taxon>
        <taxon>Scyliorhinus</taxon>
    </lineage>
</organism>
<dbReference type="PANTHER" id="PTHR10918">
    <property type="entry name" value="HOMER"/>
    <property type="match status" value="1"/>
</dbReference>